<dbReference type="PANTHER" id="PTHR43544:SF32">
    <property type="entry name" value="CHAIN DEHYDROGENASE, PUTATIVE (AFU_ORTHOLOGUE AFUA_5G01530)-RELATED"/>
    <property type="match status" value="1"/>
</dbReference>
<dbReference type="GO" id="GO:0005737">
    <property type="term" value="C:cytoplasm"/>
    <property type="evidence" value="ECO:0007669"/>
    <property type="project" value="TreeGrafter"/>
</dbReference>
<protein>
    <submittedName>
        <fullName evidence="3">NAD(P)-binding protein</fullName>
    </submittedName>
</protein>
<gene>
    <name evidence="3" type="ORF">CC84DRAFT_1168104</name>
</gene>
<keyword evidence="4" id="KW-1185">Reference proteome</keyword>
<dbReference type="InterPro" id="IPR036291">
    <property type="entry name" value="NAD(P)-bd_dom_sf"/>
</dbReference>
<organism evidence="3 4">
    <name type="scientific">Paraphaeosphaeria sporulosa</name>
    <dbReference type="NCBI Taxonomy" id="1460663"/>
    <lineage>
        <taxon>Eukaryota</taxon>
        <taxon>Fungi</taxon>
        <taxon>Dikarya</taxon>
        <taxon>Ascomycota</taxon>
        <taxon>Pezizomycotina</taxon>
        <taxon>Dothideomycetes</taxon>
        <taxon>Pleosporomycetidae</taxon>
        <taxon>Pleosporales</taxon>
        <taxon>Massarineae</taxon>
        <taxon>Didymosphaeriaceae</taxon>
        <taxon>Paraphaeosphaeria</taxon>
    </lineage>
</organism>
<proteinExistence type="inferred from homology"/>
<dbReference type="Gene3D" id="3.40.50.720">
    <property type="entry name" value="NAD(P)-binding Rossmann-like Domain"/>
    <property type="match status" value="1"/>
</dbReference>
<dbReference type="PRINTS" id="PR00081">
    <property type="entry name" value="GDHRDH"/>
</dbReference>
<accession>A0A177BZC5</accession>
<dbReference type="InterPro" id="IPR002347">
    <property type="entry name" value="SDR_fam"/>
</dbReference>
<dbReference type="RefSeq" id="XP_018031249.1">
    <property type="nucleotide sequence ID" value="XM_018179319.1"/>
</dbReference>
<dbReference type="GO" id="GO:0019748">
    <property type="term" value="P:secondary metabolic process"/>
    <property type="evidence" value="ECO:0007669"/>
    <property type="project" value="TreeGrafter"/>
</dbReference>
<dbReference type="InterPro" id="IPR051468">
    <property type="entry name" value="Fungal_SecMetab_SDRs"/>
</dbReference>
<dbReference type="GeneID" id="28762805"/>
<dbReference type="STRING" id="1460663.A0A177BZC5"/>
<dbReference type="InParanoid" id="A0A177BZC5"/>
<comment type="similarity">
    <text evidence="1 2">Belongs to the short-chain dehydrogenases/reductases (SDR) family.</text>
</comment>
<name>A0A177BZC5_9PLEO</name>
<dbReference type="Proteomes" id="UP000077069">
    <property type="component" value="Unassembled WGS sequence"/>
</dbReference>
<sequence>MAINKTITLITGANGGIGFELAAQLLGDASKHVLLGSRSFEKGEAAVKELQTRNLPGSVELVQIDVTNEDSINAAVKEVEVKHGRLDALVNNAAIADAPGTSFRKLNEVFRTNVAGPYATVEAFAPLLEKSTRTPRIVNVSSGGGSIGLRLDPSNAFYTLKGDQYRVSKAGLNMVNACQAVEYGPKGWKVFSFCPGFTVSNLGPHNKVENGAKPTSEGAGPMVGILNGERDSEHGLLLKADGQWPW</sequence>
<dbReference type="PANTHER" id="PTHR43544">
    <property type="entry name" value="SHORT-CHAIN DEHYDROGENASE/REDUCTASE"/>
    <property type="match status" value="1"/>
</dbReference>
<evidence type="ECO:0000256" key="1">
    <source>
        <dbReference type="ARBA" id="ARBA00006484"/>
    </source>
</evidence>
<dbReference type="PRINTS" id="PR00080">
    <property type="entry name" value="SDRFAMILY"/>
</dbReference>
<dbReference type="GO" id="GO:0016491">
    <property type="term" value="F:oxidoreductase activity"/>
    <property type="evidence" value="ECO:0007669"/>
    <property type="project" value="TreeGrafter"/>
</dbReference>
<dbReference type="EMBL" id="KV441558">
    <property type="protein sequence ID" value="OAG00884.1"/>
    <property type="molecule type" value="Genomic_DNA"/>
</dbReference>
<dbReference type="AlphaFoldDB" id="A0A177BZC5"/>
<evidence type="ECO:0000256" key="2">
    <source>
        <dbReference type="RuleBase" id="RU000363"/>
    </source>
</evidence>
<dbReference type="Pfam" id="PF00106">
    <property type="entry name" value="adh_short"/>
    <property type="match status" value="1"/>
</dbReference>
<evidence type="ECO:0000313" key="3">
    <source>
        <dbReference type="EMBL" id="OAG00884.1"/>
    </source>
</evidence>
<dbReference type="OrthoDB" id="191139at2759"/>
<dbReference type="SUPFAM" id="SSF51735">
    <property type="entry name" value="NAD(P)-binding Rossmann-fold domains"/>
    <property type="match status" value="1"/>
</dbReference>
<evidence type="ECO:0000313" key="4">
    <source>
        <dbReference type="Proteomes" id="UP000077069"/>
    </source>
</evidence>
<reference evidence="3 4" key="1">
    <citation type="submission" date="2016-05" db="EMBL/GenBank/DDBJ databases">
        <title>Comparative analysis of secretome profiles of manganese(II)-oxidizing ascomycete fungi.</title>
        <authorList>
            <consortium name="DOE Joint Genome Institute"/>
            <person name="Zeiner C.A."/>
            <person name="Purvine S.O."/>
            <person name="Zink E.M."/>
            <person name="Wu S."/>
            <person name="Pasa-Tolic L."/>
            <person name="Chaput D.L."/>
            <person name="Haridas S."/>
            <person name="Grigoriev I.V."/>
            <person name="Santelli C.M."/>
            <person name="Hansel C.M."/>
        </authorList>
    </citation>
    <scope>NUCLEOTIDE SEQUENCE [LARGE SCALE GENOMIC DNA]</scope>
    <source>
        <strain evidence="3 4">AP3s5-JAC2a</strain>
    </source>
</reference>